<dbReference type="PANTHER" id="PTHR43798:SF33">
    <property type="entry name" value="HYDROLASE, PUTATIVE (AFU_ORTHOLOGUE AFUA_2G14860)-RELATED"/>
    <property type="match status" value="1"/>
</dbReference>
<dbReference type="AlphaFoldDB" id="A0A1C3YZ21"/>
<evidence type="ECO:0000259" key="1">
    <source>
        <dbReference type="Pfam" id="PF00561"/>
    </source>
</evidence>
<dbReference type="Pfam" id="PF00561">
    <property type="entry name" value="Abhydrolase_1"/>
    <property type="match status" value="1"/>
</dbReference>
<organism evidence="2 3">
    <name type="scientific">[Bacillus] enclensis</name>
    <dbReference type="NCBI Taxonomy" id="1402860"/>
    <lineage>
        <taxon>Bacteria</taxon>
        <taxon>Bacillati</taxon>
        <taxon>Bacillota</taxon>
        <taxon>Bacilli</taxon>
        <taxon>Bacillales</taxon>
        <taxon>Bacillaceae</taxon>
        <taxon>Rossellomorea</taxon>
    </lineage>
</organism>
<evidence type="ECO:0000313" key="3">
    <source>
        <dbReference type="Proteomes" id="UP000181997"/>
    </source>
</evidence>
<reference evidence="3" key="1">
    <citation type="submission" date="2016-08" db="EMBL/GenBank/DDBJ databases">
        <authorList>
            <person name="Varghese N."/>
            <person name="Submissions Spin"/>
        </authorList>
    </citation>
    <scope>NUCLEOTIDE SEQUENCE [LARGE SCALE GENOMIC DNA]</scope>
    <source>
        <strain evidence="3">SGD-1123</strain>
    </source>
</reference>
<dbReference type="PRINTS" id="PR00111">
    <property type="entry name" value="ABHYDROLASE"/>
</dbReference>
<keyword evidence="3" id="KW-1185">Reference proteome</keyword>
<sequence length="291" mass="32814">MVGTYNDSLIHLKDERKLSYREYGDTNENTVLFFHGFGSSAGAIHPDPNILDANNIRFFAVNRPGYGASDLAANYSPEDFADTVNDFLMAKNIDKASIIGWSAGGLYSQVFAEKYPERVSSLNLVSSAIPLNSKETRNILPSNWKMISSMNRYLPILTKYFFKSFSKKLTKDLDSAIQESINQMVEEDKKVANDPIMKPAIIRGAVESYHNRGLGVYSDARALCKNISTKAQPLLDTKVNIWQGSEDNVWTPAASEYLRQRYPASTYSFIEKEGHLLYLSHWNEILKKAVE</sequence>
<dbReference type="GO" id="GO:0016020">
    <property type="term" value="C:membrane"/>
    <property type="evidence" value="ECO:0007669"/>
    <property type="project" value="TreeGrafter"/>
</dbReference>
<dbReference type="InterPro" id="IPR050266">
    <property type="entry name" value="AB_hydrolase_sf"/>
</dbReference>
<evidence type="ECO:0000313" key="2">
    <source>
        <dbReference type="EMBL" id="SCB75384.1"/>
    </source>
</evidence>
<protein>
    <submittedName>
        <fullName evidence="2">Pimeloyl-ACP methyl ester carboxylesterase</fullName>
    </submittedName>
</protein>
<dbReference type="EMBL" id="FMAU01000001">
    <property type="protein sequence ID" value="SCB75384.1"/>
    <property type="molecule type" value="Genomic_DNA"/>
</dbReference>
<proteinExistence type="predicted"/>
<name>A0A1C3YZ21_9BACI</name>
<dbReference type="SUPFAM" id="SSF53474">
    <property type="entry name" value="alpha/beta-Hydrolases"/>
    <property type="match status" value="1"/>
</dbReference>
<dbReference type="Proteomes" id="UP000181997">
    <property type="component" value="Unassembled WGS sequence"/>
</dbReference>
<dbReference type="PANTHER" id="PTHR43798">
    <property type="entry name" value="MONOACYLGLYCEROL LIPASE"/>
    <property type="match status" value="1"/>
</dbReference>
<dbReference type="Gene3D" id="3.40.50.1820">
    <property type="entry name" value="alpha/beta hydrolase"/>
    <property type="match status" value="1"/>
</dbReference>
<feature type="domain" description="AB hydrolase-1" evidence="1">
    <location>
        <begin position="29"/>
        <end position="280"/>
    </location>
</feature>
<accession>A0A1C3YZ21</accession>
<dbReference type="InterPro" id="IPR029058">
    <property type="entry name" value="AB_hydrolase_fold"/>
</dbReference>
<dbReference type="InterPro" id="IPR000073">
    <property type="entry name" value="AB_hydrolase_1"/>
</dbReference>
<gene>
    <name evidence="2" type="ORF">GA0061094_0283</name>
</gene>